<accession>A0A1Q9D331</accession>
<dbReference type="OrthoDB" id="10392855at2759"/>
<gene>
    <name evidence="1" type="ORF">AK812_SmicGene28940</name>
</gene>
<sequence>MMRGPPVPDMSALAQDHELDYLSVSPERYMDVRMARAKMQFPQDDDAAMVQLSLSTCGGVLPRWRTGAETSRTAAITAGRGELRRINPAQMAATLVEVVRHILRDTLHATSVCTELAEVGELLEDVVADFGASIRLRDSAGIAEGRNALMEAVDILDQIVLNYDSEHDEFTMDPATLQDDLLRLAQQLQIVVPAHDNLLGDIRGELPSQRKILDDHNGPAYYLGSGMHYDFNHHNFNST</sequence>
<dbReference type="EMBL" id="LSRX01000753">
    <property type="protein sequence ID" value="OLP89580.1"/>
    <property type="molecule type" value="Genomic_DNA"/>
</dbReference>
<dbReference type="Proteomes" id="UP000186817">
    <property type="component" value="Unassembled WGS sequence"/>
</dbReference>
<name>A0A1Q9D331_SYMMI</name>
<organism evidence="1 2">
    <name type="scientific">Symbiodinium microadriaticum</name>
    <name type="common">Dinoflagellate</name>
    <name type="synonym">Zooxanthella microadriatica</name>
    <dbReference type="NCBI Taxonomy" id="2951"/>
    <lineage>
        <taxon>Eukaryota</taxon>
        <taxon>Sar</taxon>
        <taxon>Alveolata</taxon>
        <taxon>Dinophyceae</taxon>
        <taxon>Suessiales</taxon>
        <taxon>Symbiodiniaceae</taxon>
        <taxon>Symbiodinium</taxon>
    </lineage>
</organism>
<proteinExistence type="predicted"/>
<evidence type="ECO:0000313" key="1">
    <source>
        <dbReference type="EMBL" id="OLP89580.1"/>
    </source>
</evidence>
<protein>
    <submittedName>
        <fullName evidence="1">Uncharacterized protein</fullName>
    </submittedName>
</protein>
<comment type="caution">
    <text evidence="1">The sequence shown here is derived from an EMBL/GenBank/DDBJ whole genome shotgun (WGS) entry which is preliminary data.</text>
</comment>
<dbReference type="AlphaFoldDB" id="A0A1Q9D331"/>
<evidence type="ECO:0000313" key="2">
    <source>
        <dbReference type="Proteomes" id="UP000186817"/>
    </source>
</evidence>
<reference evidence="1 2" key="1">
    <citation type="submission" date="2016-02" db="EMBL/GenBank/DDBJ databases">
        <title>Genome analysis of coral dinoflagellate symbionts highlights evolutionary adaptations to a symbiotic lifestyle.</title>
        <authorList>
            <person name="Aranda M."/>
            <person name="Li Y."/>
            <person name="Liew Y.J."/>
            <person name="Baumgarten S."/>
            <person name="Simakov O."/>
            <person name="Wilson M."/>
            <person name="Piel J."/>
            <person name="Ashoor H."/>
            <person name="Bougouffa S."/>
            <person name="Bajic V.B."/>
            <person name="Ryu T."/>
            <person name="Ravasi T."/>
            <person name="Bayer T."/>
            <person name="Micklem G."/>
            <person name="Kim H."/>
            <person name="Bhak J."/>
            <person name="Lajeunesse T.C."/>
            <person name="Voolstra C.R."/>
        </authorList>
    </citation>
    <scope>NUCLEOTIDE SEQUENCE [LARGE SCALE GENOMIC DNA]</scope>
    <source>
        <strain evidence="1 2">CCMP2467</strain>
    </source>
</reference>
<keyword evidence="2" id="KW-1185">Reference proteome</keyword>